<sequence length="445" mass="45561">MTPGSPSLVARDAQVIAGVEKLRFFPLAAQSGRDEMLVEPGGRELLDLSASWTASGFGHGNPVIAAAIARAARDAPGASILSGTHPEAVALAEELLELVPSRLPAGERRVYLGHAGTDANDVALRGCRHATGRPGVIAFENGYHGGLGTAQAVSGVHVAAGVPADPGVVLLPYPDAYRPHTGAAATVVADVLARVARELARGTTAAVIVEPLQSDGGVIVPPEGFLAGLRALCDEHGAYLVVDEVKVGLGRTGRTHAFSHDGVIPDVVTLGKALGGGLPLSAAIGPAEVLDAPVASALMTTTGNPISCAAGRAVLEIVRDGAATRNAHERGARLRALLDEYARGSRPGARRVGDVRGRGLAIGVELVLDRASKAPDADLAAKAAYRAWELGAVAYPVRGNVIELTPPLTISADRVDSAVEMLTRAIDDAVAGAVTDEQVAPFQGW</sequence>
<accession>A0ABN2LTT5</accession>
<keyword evidence="5" id="KW-0808">Transferase</keyword>
<dbReference type="GO" id="GO:0008483">
    <property type="term" value="F:transaminase activity"/>
    <property type="evidence" value="ECO:0007669"/>
    <property type="project" value="UniProtKB-KW"/>
</dbReference>
<dbReference type="InterPro" id="IPR049704">
    <property type="entry name" value="Aminotrans_3_PPA_site"/>
</dbReference>
<reference evidence="5 6" key="1">
    <citation type="journal article" date="2019" name="Int. J. Syst. Evol. Microbiol.">
        <title>The Global Catalogue of Microorganisms (GCM) 10K type strain sequencing project: providing services to taxonomists for standard genome sequencing and annotation.</title>
        <authorList>
            <consortium name="The Broad Institute Genomics Platform"/>
            <consortium name="The Broad Institute Genome Sequencing Center for Infectious Disease"/>
            <person name="Wu L."/>
            <person name="Ma J."/>
        </authorList>
    </citation>
    <scope>NUCLEOTIDE SEQUENCE [LARGE SCALE GENOMIC DNA]</scope>
    <source>
        <strain evidence="5 6">JCM 14322</strain>
    </source>
</reference>
<evidence type="ECO:0000313" key="6">
    <source>
        <dbReference type="Proteomes" id="UP001500002"/>
    </source>
</evidence>
<dbReference type="PROSITE" id="PS00600">
    <property type="entry name" value="AA_TRANSFER_CLASS_3"/>
    <property type="match status" value="1"/>
</dbReference>
<dbReference type="InterPro" id="IPR015421">
    <property type="entry name" value="PyrdxlP-dep_Trfase_major"/>
</dbReference>
<evidence type="ECO:0000256" key="1">
    <source>
        <dbReference type="ARBA" id="ARBA00001933"/>
    </source>
</evidence>
<dbReference type="EMBL" id="BAAANJ010000001">
    <property type="protein sequence ID" value="GAA1799252.1"/>
    <property type="molecule type" value="Genomic_DNA"/>
</dbReference>
<dbReference type="InterPro" id="IPR050103">
    <property type="entry name" value="Class-III_PLP-dep_AT"/>
</dbReference>
<comment type="cofactor">
    <cofactor evidence="1">
        <name>pyridoxal 5'-phosphate</name>
        <dbReference type="ChEBI" id="CHEBI:597326"/>
    </cofactor>
</comment>
<proteinExistence type="inferred from homology"/>
<dbReference type="CDD" id="cd00610">
    <property type="entry name" value="OAT_like"/>
    <property type="match status" value="1"/>
</dbReference>
<dbReference type="InterPro" id="IPR005814">
    <property type="entry name" value="Aminotrans_3"/>
</dbReference>
<evidence type="ECO:0000313" key="5">
    <source>
        <dbReference type="EMBL" id="GAA1799252.1"/>
    </source>
</evidence>
<keyword evidence="3 4" id="KW-0663">Pyridoxal phosphate</keyword>
<comment type="similarity">
    <text evidence="2 4">Belongs to the class-III pyridoxal-phosphate-dependent aminotransferase family.</text>
</comment>
<evidence type="ECO:0000256" key="2">
    <source>
        <dbReference type="ARBA" id="ARBA00008954"/>
    </source>
</evidence>
<dbReference type="InterPro" id="IPR015424">
    <property type="entry name" value="PyrdxlP-dep_Trfase"/>
</dbReference>
<dbReference type="InterPro" id="IPR015422">
    <property type="entry name" value="PyrdxlP-dep_Trfase_small"/>
</dbReference>
<evidence type="ECO:0000256" key="3">
    <source>
        <dbReference type="ARBA" id="ARBA00022898"/>
    </source>
</evidence>
<dbReference type="Gene3D" id="3.90.1150.10">
    <property type="entry name" value="Aspartate Aminotransferase, domain 1"/>
    <property type="match status" value="1"/>
</dbReference>
<comment type="caution">
    <text evidence="5">The sequence shown here is derived from an EMBL/GenBank/DDBJ whole genome shotgun (WGS) entry which is preliminary data.</text>
</comment>
<name>A0ABN2LTT5_9MICO</name>
<dbReference type="Pfam" id="PF00202">
    <property type="entry name" value="Aminotran_3"/>
    <property type="match status" value="1"/>
</dbReference>
<protein>
    <submittedName>
        <fullName evidence="5">Aspartate aminotransferase family protein</fullName>
    </submittedName>
</protein>
<dbReference type="PIRSF" id="PIRSF000521">
    <property type="entry name" value="Transaminase_4ab_Lys_Orn"/>
    <property type="match status" value="1"/>
</dbReference>
<keyword evidence="5" id="KW-0032">Aminotransferase</keyword>
<keyword evidence="6" id="KW-1185">Reference proteome</keyword>
<gene>
    <name evidence="5" type="ORF">GCM10009749_03790</name>
</gene>
<evidence type="ECO:0000256" key="4">
    <source>
        <dbReference type="RuleBase" id="RU003560"/>
    </source>
</evidence>
<dbReference type="SUPFAM" id="SSF53383">
    <property type="entry name" value="PLP-dependent transferases"/>
    <property type="match status" value="1"/>
</dbReference>
<dbReference type="PANTHER" id="PTHR11986">
    <property type="entry name" value="AMINOTRANSFERASE CLASS III"/>
    <property type="match status" value="1"/>
</dbReference>
<dbReference type="RefSeq" id="WP_344292836.1">
    <property type="nucleotide sequence ID" value="NZ_BAAANJ010000001.1"/>
</dbReference>
<organism evidence="5 6">
    <name type="scientific">Agromyces neolithicus</name>
    <dbReference type="NCBI Taxonomy" id="269420"/>
    <lineage>
        <taxon>Bacteria</taxon>
        <taxon>Bacillati</taxon>
        <taxon>Actinomycetota</taxon>
        <taxon>Actinomycetes</taxon>
        <taxon>Micrococcales</taxon>
        <taxon>Microbacteriaceae</taxon>
        <taxon>Agromyces</taxon>
    </lineage>
</organism>
<dbReference type="Gene3D" id="3.40.640.10">
    <property type="entry name" value="Type I PLP-dependent aspartate aminotransferase-like (Major domain)"/>
    <property type="match status" value="1"/>
</dbReference>
<dbReference type="PANTHER" id="PTHR11986:SF58">
    <property type="entry name" value="LEUCINE_METHIONINE RACEMASE"/>
    <property type="match status" value="1"/>
</dbReference>
<dbReference type="Proteomes" id="UP001500002">
    <property type="component" value="Unassembled WGS sequence"/>
</dbReference>